<evidence type="ECO:0000256" key="3">
    <source>
        <dbReference type="ARBA" id="ARBA00022960"/>
    </source>
</evidence>
<keyword evidence="4 7" id="KW-1133">Transmembrane helix</keyword>
<dbReference type="GO" id="GO:0051301">
    <property type="term" value="P:cell division"/>
    <property type="evidence" value="ECO:0007669"/>
    <property type="project" value="InterPro"/>
</dbReference>
<dbReference type="AlphaFoldDB" id="A0A3S9PZ03"/>
<organism evidence="8 9">
    <name type="scientific">Flaviflexus ciconiae</name>
    <dbReference type="NCBI Taxonomy" id="2496867"/>
    <lineage>
        <taxon>Bacteria</taxon>
        <taxon>Bacillati</taxon>
        <taxon>Actinomycetota</taxon>
        <taxon>Actinomycetes</taxon>
        <taxon>Actinomycetales</taxon>
        <taxon>Actinomycetaceae</taxon>
        <taxon>Flaviflexus</taxon>
    </lineage>
</organism>
<dbReference type="GO" id="GO:0008360">
    <property type="term" value="P:regulation of cell shape"/>
    <property type="evidence" value="ECO:0007669"/>
    <property type="project" value="UniProtKB-KW"/>
</dbReference>
<feature type="compositionally biased region" description="Basic and acidic residues" evidence="6">
    <location>
        <begin position="467"/>
        <end position="482"/>
    </location>
</feature>
<feature type="transmembrane region" description="Helical" evidence="7">
    <location>
        <begin position="407"/>
        <end position="429"/>
    </location>
</feature>
<evidence type="ECO:0000256" key="7">
    <source>
        <dbReference type="SAM" id="Phobius"/>
    </source>
</evidence>
<evidence type="ECO:0000313" key="9">
    <source>
        <dbReference type="Proteomes" id="UP000280344"/>
    </source>
</evidence>
<feature type="transmembrane region" description="Helical" evidence="7">
    <location>
        <begin position="106"/>
        <end position="123"/>
    </location>
</feature>
<evidence type="ECO:0000256" key="2">
    <source>
        <dbReference type="ARBA" id="ARBA00022692"/>
    </source>
</evidence>
<comment type="subcellular location">
    <subcellularLocation>
        <location evidence="1">Membrane</location>
        <topology evidence="1">Multi-pass membrane protein</topology>
    </subcellularLocation>
</comment>
<keyword evidence="9" id="KW-1185">Reference proteome</keyword>
<dbReference type="RefSeq" id="WP_126704375.1">
    <property type="nucleotide sequence ID" value="NZ_CP034593.1"/>
</dbReference>
<sequence>MATVTHLAAHPGRLPEFFLTILSAVISLGAYSLVHLGANGEMPGNIMVVSAIFGGTALLVHLLIRWAAPYADPVIFPSAMALNGLGLAMIERIDIATGGSQVTSQAIFTPLGMVLAALVVIALRDHRVLRKFTYTSLIVSAVLLVLPLIPGLGREIYGARIWISIAGYSFQPAELAKIFLAIFFAGYLVVNRDNLALAGPKFLKIQFPQLRHFAPILLAWAICLAVLIFQKDLGTSILFFGLFVSMLYVATDRLSWIVIGGLLALGGGFVVFQLFPHVTARFNVWLNAMDPEVYDAAFGSYQVVQGNFGMAHGGLFGTGLGQGYPGIVPQANSDFIIASIGEELGMAGVFAILALYLIIVIRGLRSAAYVRDGFGKLLAAGLSFTIALQVFVVVGGVTRLIPLTGLTLPLIALGGSSLLCNWIVIGLLLRISDAARRPQVRSSEPLPPAWDIDDEYWDSGDEESAESEEKTPRDESDADRTDTQAVNLS</sequence>
<keyword evidence="2 7" id="KW-0812">Transmembrane</keyword>
<evidence type="ECO:0000256" key="4">
    <source>
        <dbReference type="ARBA" id="ARBA00022989"/>
    </source>
</evidence>
<feature type="transmembrane region" description="Helical" evidence="7">
    <location>
        <begin position="210"/>
        <end position="229"/>
    </location>
</feature>
<dbReference type="GO" id="GO:0015648">
    <property type="term" value="F:lipid-linked peptidoglycan transporter activity"/>
    <property type="evidence" value="ECO:0007669"/>
    <property type="project" value="TreeGrafter"/>
</dbReference>
<feature type="transmembrane region" description="Helical" evidence="7">
    <location>
        <begin position="256"/>
        <end position="275"/>
    </location>
</feature>
<dbReference type="Proteomes" id="UP000280344">
    <property type="component" value="Chromosome"/>
</dbReference>
<feature type="compositionally biased region" description="Acidic residues" evidence="6">
    <location>
        <begin position="451"/>
        <end position="466"/>
    </location>
</feature>
<gene>
    <name evidence="8" type="ORF">EJ997_09730</name>
</gene>
<keyword evidence="5 7" id="KW-0472">Membrane</keyword>
<feature type="transmembrane region" description="Helical" evidence="7">
    <location>
        <begin position="132"/>
        <end position="153"/>
    </location>
</feature>
<feature type="transmembrane region" description="Helical" evidence="7">
    <location>
        <begin position="173"/>
        <end position="190"/>
    </location>
</feature>
<evidence type="ECO:0000313" key="8">
    <source>
        <dbReference type="EMBL" id="AZQ77572.1"/>
    </source>
</evidence>
<dbReference type="GO" id="GO:0032153">
    <property type="term" value="C:cell division site"/>
    <property type="evidence" value="ECO:0007669"/>
    <property type="project" value="TreeGrafter"/>
</dbReference>
<dbReference type="PANTHER" id="PTHR30474">
    <property type="entry name" value="CELL CYCLE PROTEIN"/>
    <property type="match status" value="1"/>
</dbReference>
<feature type="transmembrane region" description="Helical" evidence="7">
    <location>
        <begin position="235"/>
        <end position="251"/>
    </location>
</feature>
<evidence type="ECO:0000256" key="5">
    <source>
        <dbReference type="ARBA" id="ARBA00023136"/>
    </source>
</evidence>
<dbReference type="GO" id="GO:0005886">
    <property type="term" value="C:plasma membrane"/>
    <property type="evidence" value="ECO:0007669"/>
    <property type="project" value="TreeGrafter"/>
</dbReference>
<feature type="region of interest" description="Disordered" evidence="6">
    <location>
        <begin position="441"/>
        <end position="489"/>
    </location>
</feature>
<feature type="transmembrane region" description="Helical" evidence="7">
    <location>
        <begin position="46"/>
        <end position="68"/>
    </location>
</feature>
<accession>A0A3S9PZ03</accession>
<protein>
    <submittedName>
        <fullName evidence="8">FtsW/RodA/SpoVE family cell cycle protein</fullName>
    </submittedName>
</protein>
<dbReference type="KEGG" id="flh:EJ997_09730"/>
<evidence type="ECO:0000256" key="1">
    <source>
        <dbReference type="ARBA" id="ARBA00004141"/>
    </source>
</evidence>
<evidence type="ECO:0000256" key="6">
    <source>
        <dbReference type="SAM" id="MobiDB-lite"/>
    </source>
</evidence>
<dbReference type="OrthoDB" id="9812661at2"/>
<feature type="transmembrane region" description="Helical" evidence="7">
    <location>
        <begin position="344"/>
        <end position="365"/>
    </location>
</feature>
<feature type="transmembrane region" description="Helical" evidence="7">
    <location>
        <begin position="377"/>
        <end position="401"/>
    </location>
</feature>
<dbReference type="Pfam" id="PF01098">
    <property type="entry name" value="FTSW_RODA_SPOVE"/>
    <property type="match status" value="1"/>
</dbReference>
<reference evidence="8 9" key="1">
    <citation type="submission" date="2018-12" db="EMBL/GenBank/DDBJ databases">
        <title>Complete genome sequence of Flaviflexus sp. H23T48.</title>
        <authorList>
            <person name="Bae J.-W."/>
            <person name="Lee J.-Y."/>
        </authorList>
    </citation>
    <scope>NUCLEOTIDE SEQUENCE [LARGE SCALE GENOMIC DNA]</scope>
    <source>
        <strain evidence="8 9">H23T48</strain>
    </source>
</reference>
<keyword evidence="3" id="KW-0133">Cell shape</keyword>
<name>A0A3S9PZ03_9ACTO</name>
<proteinExistence type="predicted"/>
<feature type="transmembrane region" description="Helical" evidence="7">
    <location>
        <begin position="17"/>
        <end position="34"/>
    </location>
</feature>
<dbReference type="InterPro" id="IPR001182">
    <property type="entry name" value="FtsW/RodA"/>
</dbReference>
<dbReference type="EMBL" id="CP034593">
    <property type="protein sequence ID" value="AZQ77572.1"/>
    <property type="molecule type" value="Genomic_DNA"/>
</dbReference>
<dbReference type="PANTHER" id="PTHR30474:SF3">
    <property type="entry name" value="PEPTIDOGLYCAN GLYCOSYLTRANSFERASE RODA"/>
    <property type="match status" value="1"/>
</dbReference>